<reference evidence="3" key="2">
    <citation type="submission" date="2015-01" db="EMBL/GenBank/DDBJ databases">
        <title>Evolutionary Origins and Diversification of the Mycorrhizal Mutualists.</title>
        <authorList>
            <consortium name="DOE Joint Genome Institute"/>
            <consortium name="Mycorrhizal Genomics Consortium"/>
            <person name="Kohler A."/>
            <person name="Kuo A."/>
            <person name="Nagy L.G."/>
            <person name="Floudas D."/>
            <person name="Copeland A."/>
            <person name="Barry K.W."/>
            <person name="Cichocki N."/>
            <person name="Veneault-Fourrey C."/>
            <person name="LaButti K."/>
            <person name="Lindquist E.A."/>
            <person name="Lipzen A."/>
            <person name="Lundell T."/>
            <person name="Morin E."/>
            <person name="Murat C."/>
            <person name="Riley R."/>
            <person name="Ohm R."/>
            <person name="Sun H."/>
            <person name="Tunlid A."/>
            <person name="Henrissat B."/>
            <person name="Grigoriev I.V."/>
            <person name="Hibbett D.S."/>
            <person name="Martin F."/>
        </authorList>
    </citation>
    <scope>NUCLEOTIDE SEQUENCE [LARGE SCALE GENOMIC DNA]</scope>
    <source>
        <strain evidence="3">MAFF 305830</strain>
    </source>
</reference>
<accession>A0A0C3B5C0</accession>
<proteinExistence type="predicted"/>
<evidence type="ECO:0000256" key="1">
    <source>
        <dbReference type="SAM" id="MobiDB-lite"/>
    </source>
</evidence>
<reference evidence="2 3" key="1">
    <citation type="submission" date="2014-04" db="EMBL/GenBank/DDBJ databases">
        <authorList>
            <consortium name="DOE Joint Genome Institute"/>
            <person name="Kuo A."/>
            <person name="Zuccaro A."/>
            <person name="Kohler A."/>
            <person name="Nagy L.G."/>
            <person name="Floudas D."/>
            <person name="Copeland A."/>
            <person name="Barry K.W."/>
            <person name="Cichocki N."/>
            <person name="Veneault-Fourrey C."/>
            <person name="LaButti K."/>
            <person name="Lindquist E.A."/>
            <person name="Lipzen A."/>
            <person name="Lundell T."/>
            <person name="Morin E."/>
            <person name="Murat C."/>
            <person name="Sun H."/>
            <person name="Tunlid A."/>
            <person name="Henrissat B."/>
            <person name="Grigoriev I.V."/>
            <person name="Hibbett D.S."/>
            <person name="Martin F."/>
            <person name="Nordberg H.P."/>
            <person name="Cantor M.N."/>
            <person name="Hua S.X."/>
        </authorList>
    </citation>
    <scope>NUCLEOTIDE SEQUENCE [LARGE SCALE GENOMIC DNA]</scope>
    <source>
        <strain evidence="2 3">MAFF 305830</strain>
    </source>
</reference>
<keyword evidence="3" id="KW-1185">Reference proteome</keyword>
<dbReference type="AlphaFoldDB" id="A0A0C3B5C0"/>
<name>A0A0C3B5C0_SERVB</name>
<gene>
    <name evidence="2" type="ORF">M408DRAFT_169493</name>
</gene>
<evidence type="ECO:0000313" key="2">
    <source>
        <dbReference type="EMBL" id="KIM27389.1"/>
    </source>
</evidence>
<feature type="compositionally biased region" description="Basic and acidic residues" evidence="1">
    <location>
        <begin position="57"/>
        <end position="71"/>
    </location>
</feature>
<evidence type="ECO:0000313" key="3">
    <source>
        <dbReference type="Proteomes" id="UP000054097"/>
    </source>
</evidence>
<dbReference type="OrthoDB" id="823504at2759"/>
<dbReference type="EMBL" id="KN824299">
    <property type="protein sequence ID" value="KIM27389.1"/>
    <property type="molecule type" value="Genomic_DNA"/>
</dbReference>
<feature type="region of interest" description="Disordered" evidence="1">
    <location>
        <begin position="57"/>
        <end position="77"/>
    </location>
</feature>
<dbReference type="Proteomes" id="UP000054097">
    <property type="component" value="Unassembled WGS sequence"/>
</dbReference>
<dbReference type="HOGENOM" id="CLU_1462182_0_0_1"/>
<organism evidence="2 3">
    <name type="scientific">Serendipita vermifera MAFF 305830</name>
    <dbReference type="NCBI Taxonomy" id="933852"/>
    <lineage>
        <taxon>Eukaryota</taxon>
        <taxon>Fungi</taxon>
        <taxon>Dikarya</taxon>
        <taxon>Basidiomycota</taxon>
        <taxon>Agaricomycotina</taxon>
        <taxon>Agaricomycetes</taxon>
        <taxon>Sebacinales</taxon>
        <taxon>Serendipitaceae</taxon>
        <taxon>Serendipita</taxon>
    </lineage>
</organism>
<protein>
    <submittedName>
        <fullName evidence="2">Uncharacterized protein</fullName>
    </submittedName>
</protein>
<sequence>MAEQATARSARSSLYLAISSSIRFSEWNEERTMGINWTSVYVDLGVLYGVDEMAMSGERKDGKPSDDERTRGMGGHDGAGRLWEDTWADDGSCCRRSLVVLCRNHNTTCTTALSFFTRARTFFIRFDDEPRQHRARSMIYKVTHCDGANERMLSSTCFLPQWPQQRRHQYRLQRLQYYTRLLMFK</sequence>